<dbReference type="SUPFAM" id="SSF55811">
    <property type="entry name" value="Nudix"/>
    <property type="match status" value="1"/>
</dbReference>
<feature type="domain" description="Nudix hydrolase" evidence="2">
    <location>
        <begin position="1"/>
        <end position="136"/>
    </location>
</feature>
<dbReference type="RefSeq" id="WP_275473306.1">
    <property type="nucleotide sequence ID" value="NZ_CP162940.1"/>
</dbReference>
<organism evidence="3 4">
    <name type="scientific">Alicyclobacillus fastidiosus</name>
    <dbReference type="NCBI Taxonomy" id="392011"/>
    <lineage>
        <taxon>Bacteria</taxon>
        <taxon>Bacillati</taxon>
        <taxon>Bacillota</taxon>
        <taxon>Bacilli</taxon>
        <taxon>Bacillales</taxon>
        <taxon>Alicyclobacillaceae</taxon>
        <taxon>Alicyclobacillus</taxon>
    </lineage>
</organism>
<dbReference type="Proteomes" id="UP001579974">
    <property type="component" value="Unassembled WGS sequence"/>
</dbReference>
<evidence type="ECO:0000313" key="4">
    <source>
        <dbReference type="Proteomes" id="UP001579974"/>
    </source>
</evidence>
<accession>A0ABV5AMH4</accession>
<dbReference type="PANTHER" id="PTHR43736:SF1">
    <property type="entry name" value="DIHYDRONEOPTERIN TRIPHOSPHATE DIPHOSPHATASE"/>
    <property type="match status" value="1"/>
</dbReference>
<evidence type="ECO:0000256" key="1">
    <source>
        <dbReference type="ARBA" id="ARBA00005582"/>
    </source>
</evidence>
<evidence type="ECO:0000259" key="2">
    <source>
        <dbReference type="PROSITE" id="PS51462"/>
    </source>
</evidence>
<evidence type="ECO:0000313" key="3">
    <source>
        <dbReference type="EMBL" id="MFB5192827.1"/>
    </source>
</evidence>
<dbReference type="EMBL" id="JBDXSU010000029">
    <property type="protein sequence ID" value="MFB5192827.1"/>
    <property type="molecule type" value="Genomic_DNA"/>
</dbReference>
<gene>
    <name evidence="3" type="ORF">KKP3000_002043</name>
</gene>
<reference evidence="3 4" key="1">
    <citation type="journal article" date="2024" name="Int. J. Mol. Sci.">
        <title>Exploration of Alicyclobacillus spp. Genome in Search of Antibiotic Resistance.</title>
        <authorList>
            <person name="Bucka-Kolendo J."/>
            <person name="Kiousi D.E."/>
            <person name="Dekowska A."/>
            <person name="Mikolajczuk-Szczyrba A."/>
            <person name="Karadedos D.M."/>
            <person name="Michael P."/>
            <person name="Galanis A."/>
            <person name="Sokolowska B."/>
        </authorList>
    </citation>
    <scope>NUCLEOTIDE SEQUENCE [LARGE SCALE GENOMIC DNA]</scope>
    <source>
        <strain evidence="3 4">KKP 3000</strain>
    </source>
</reference>
<name>A0ABV5AMH4_9BACL</name>
<sequence>MFVVNVEAAIFKDDNWLVIRRSLKESHAAGMISLVGGKVEHEGNQSDILERTLRREIFEEVGIEVTDVIHYVQSTSFIADDGDHVIDVVFLCEHVSGETVCKSPDEVDSVLWLTIDQILDDENTPPWTKESLRRAHALRKELGV</sequence>
<dbReference type="Pfam" id="PF00293">
    <property type="entry name" value="NUDIX"/>
    <property type="match status" value="1"/>
</dbReference>
<keyword evidence="4" id="KW-1185">Reference proteome</keyword>
<proteinExistence type="inferred from homology"/>
<dbReference type="PANTHER" id="PTHR43736">
    <property type="entry name" value="ADP-RIBOSE PYROPHOSPHATASE"/>
    <property type="match status" value="1"/>
</dbReference>
<dbReference type="Gene3D" id="3.90.79.10">
    <property type="entry name" value="Nucleoside Triphosphate Pyrophosphohydrolase"/>
    <property type="match status" value="1"/>
</dbReference>
<dbReference type="InterPro" id="IPR000086">
    <property type="entry name" value="NUDIX_hydrolase_dom"/>
</dbReference>
<protein>
    <submittedName>
        <fullName evidence="3">NUDIX domain-containing protein</fullName>
    </submittedName>
</protein>
<dbReference type="InterPro" id="IPR015797">
    <property type="entry name" value="NUDIX_hydrolase-like_dom_sf"/>
</dbReference>
<dbReference type="PROSITE" id="PS51462">
    <property type="entry name" value="NUDIX"/>
    <property type="match status" value="1"/>
</dbReference>
<comment type="caution">
    <text evidence="3">The sequence shown here is derived from an EMBL/GenBank/DDBJ whole genome shotgun (WGS) entry which is preliminary data.</text>
</comment>
<comment type="similarity">
    <text evidence="1">Belongs to the Nudix hydrolase family.</text>
</comment>